<sequence>MNDLPHMPTPQQASYQQHHHQQQQQQQYNNRKHTQHSNTSSSKVNYKPPQQPRHTSSHSTNSYQSQQYYQQAPPNDYYRQQQQSTGFPPQPVYQQPPVYQTPPPPQQQYGSPQPVYQQPQQYQNAPPPPPPPQQQQQQPQYSPQHAYQSQPTPHQQYQPPPPNQYDPYQANGSSSSMGGSVGKKPPPSTSSPPRQQRPLNKSKESLHEKPLSSKQKLELELRSVFEKVDVNKSGRISGKELSYALLNFDHTRFQDSTIKLMMSLFTNKGDASSSSSSYSSNKSLNFDQFVSLWKYLSAYKKLFIQADTDSSGDVSFGEFQKILEQIGYKLDIDLVLHLFSKYSLKDTGEVSRLKFDSFIELLVYLRKLTDIFKKYDKDLSGTATIGFSDFLFEVSNMT</sequence>
<evidence type="ECO:0000256" key="6">
    <source>
        <dbReference type="SAM" id="MobiDB-lite"/>
    </source>
</evidence>
<keyword evidence="3" id="KW-0479">Metal-binding</keyword>
<accession>A0A8H8DAT1</accession>
<feature type="compositionally biased region" description="Low complexity" evidence="6">
    <location>
        <begin position="134"/>
        <end position="157"/>
    </location>
</feature>
<dbReference type="OrthoDB" id="186625at2759"/>
<dbReference type="PROSITE" id="PS00018">
    <property type="entry name" value="EF_HAND_1"/>
    <property type="match status" value="2"/>
</dbReference>
<evidence type="ECO:0000256" key="3">
    <source>
        <dbReference type="ARBA" id="ARBA00022723"/>
    </source>
</evidence>
<name>A0A8H8DAT1_9ASCO</name>
<keyword evidence="4" id="KW-0677">Repeat</keyword>
<feature type="compositionally biased region" description="Low complexity" evidence="6">
    <location>
        <begin position="57"/>
        <end position="71"/>
    </location>
</feature>
<feature type="domain" description="EF-hand" evidence="7">
    <location>
        <begin position="294"/>
        <end position="329"/>
    </location>
</feature>
<feature type="domain" description="EF-hand" evidence="7">
    <location>
        <begin position="216"/>
        <end position="251"/>
    </location>
</feature>
<dbReference type="AlphaFoldDB" id="A0A8H8DAT1"/>
<evidence type="ECO:0000313" key="9">
    <source>
        <dbReference type="Proteomes" id="UP000669133"/>
    </source>
</evidence>
<dbReference type="InterPro" id="IPR011992">
    <property type="entry name" value="EF-hand-dom_pair"/>
</dbReference>
<evidence type="ECO:0000313" key="8">
    <source>
        <dbReference type="EMBL" id="KAG5419074.1"/>
    </source>
</evidence>
<dbReference type="SMART" id="SM00054">
    <property type="entry name" value="EFh"/>
    <property type="match status" value="3"/>
</dbReference>
<proteinExistence type="predicted"/>
<feature type="compositionally biased region" description="Basic and acidic residues" evidence="6">
    <location>
        <begin position="201"/>
        <end position="214"/>
    </location>
</feature>
<dbReference type="SUPFAM" id="SSF47473">
    <property type="entry name" value="EF-hand"/>
    <property type="match status" value="1"/>
</dbReference>
<dbReference type="EMBL" id="JAEOAQ010000003">
    <property type="protein sequence ID" value="KAG5419074.1"/>
    <property type="molecule type" value="Genomic_DNA"/>
</dbReference>
<dbReference type="InterPro" id="IPR002048">
    <property type="entry name" value="EF_hand_dom"/>
</dbReference>
<dbReference type="InterPro" id="IPR018247">
    <property type="entry name" value="EF_Hand_1_Ca_BS"/>
</dbReference>
<dbReference type="PANTHER" id="PTHR46212:SF3">
    <property type="entry name" value="GH27120P"/>
    <property type="match status" value="1"/>
</dbReference>
<dbReference type="Pfam" id="PF13202">
    <property type="entry name" value="EF-hand_5"/>
    <property type="match status" value="2"/>
</dbReference>
<feature type="compositionally biased region" description="Polar residues" evidence="6">
    <location>
        <begin position="78"/>
        <end position="87"/>
    </location>
</feature>
<keyword evidence="2" id="KW-0963">Cytoplasm</keyword>
<dbReference type="GeneID" id="93651470"/>
<keyword evidence="9" id="KW-1185">Reference proteome</keyword>
<dbReference type="GO" id="GO:0005737">
    <property type="term" value="C:cytoplasm"/>
    <property type="evidence" value="ECO:0007669"/>
    <property type="project" value="UniProtKB-SubCell"/>
</dbReference>
<dbReference type="PANTHER" id="PTHR46212">
    <property type="entry name" value="PEFLIN"/>
    <property type="match status" value="1"/>
</dbReference>
<comment type="subcellular location">
    <subcellularLocation>
        <location evidence="1">Cytoplasm</location>
    </subcellularLocation>
</comment>
<feature type="region of interest" description="Disordered" evidence="6">
    <location>
        <begin position="1"/>
        <end position="214"/>
    </location>
</feature>
<dbReference type="Gene3D" id="1.10.238.10">
    <property type="entry name" value="EF-hand"/>
    <property type="match status" value="1"/>
</dbReference>
<evidence type="ECO:0000256" key="5">
    <source>
        <dbReference type="ARBA" id="ARBA00022837"/>
    </source>
</evidence>
<protein>
    <recommendedName>
        <fullName evidence="7">EF-hand domain-containing protein</fullName>
    </recommendedName>
</protein>
<dbReference type="Proteomes" id="UP000669133">
    <property type="component" value="Unassembled WGS sequence"/>
</dbReference>
<dbReference type="GO" id="GO:0048306">
    <property type="term" value="F:calcium-dependent protein binding"/>
    <property type="evidence" value="ECO:0007669"/>
    <property type="project" value="UniProtKB-ARBA"/>
</dbReference>
<feature type="compositionally biased region" description="Low complexity" evidence="6">
    <location>
        <begin position="107"/>
        <end position="124"/>
    </location>
</feature>
<evidence type="ECO:0000256" key="4">
    <source>
        <dbReference type="ARBA" id="ARBA00022737"/>
    </source>
</evidence>
<evidence type="ECO:0000256" key="2">
    <source>
        <dbReference type="ARBA" id="ARBA00022490"/>
    </source>
</evidence>
<evidence type="ECO:0000256" key="1">
    <source>
        <dbReference type="ARBA" id="ARBA00004496"/>
    </source>
</evidence>
<keyword evidence="5" id="KW-0106">Calcium</keyword>
<gene>
    <name evidence="8" type="ORF">I9W82_002841</name>
</gene>
<reference evidence="8 9" key="1">
    <citation type="submission" date="2020-12" db="EMBL/GenBank/DDBJ databases">
        <title>Effect of drift, selection, and recombination on the evolution of hybrid genomes in Candida yeast pathogens.</title>
        <authorList>
            <person name="Mixao V."/>
            <person name="Ksiezopolska E."/>
            <person name="Saus E."/>
            <person name="Boekhout T."/>
            <person name="Gacser A."/>
            <person name="Gabaldon T."/>
        </authorList>
    </citation>
    <scope>NUCLEOTIDE SEQUENCE [LARGE SCALE GENOMIC DNA]</scope>
    <source>
        <strain evidence="8 9">BP57</strain>
    </source>
</reference>
<dbReference type="PROSITE" id="PS50222">
    <property type="entry name" value="EF_HAND_2"/>
    <property type="match status" value="2"/>
</dbReference>
<evidence type="ECO:0000259" key="7">
    <source>
        <dbReference type="PROSITE" id="PS50222"/>
    </source>
</evidence>
<dbReference type="RefSeq" id="XP_067548190.1">
    <property type="nucleotide sequence ID" value="XM_067691741.1"/>
</dbReference>
<organism evidence="8 9">
    <name type="scientific">Candida metapsilosis</name>
    <dbReference type="NCBI Taxonomy" id="273372"/>
    <lineage>
        <taxon>Eukaryota</taxon>
        <taxon>Fungi</taxon>
        <taxon>Dikarya</taxon>
        <taxon>Ascomycota</taxon>
        <taxon>Saccharomycotina</taxon>
        <taxon>Pichiomycetes</taxon>
        <taxon>Debaryomycetaceae</taxon>
        <taxon>Candida/Lodderomyces clade</taxon>
        <taxon>Candida</taxon>
    </lineage>
</organism>
<dbReference type="GO" id="GO:0005509">
    <property type="term" value="F:calcium ion binding"/>
    <property type="evidence" value="ECO:0007669"/>
    <property type="project" value="InterPro"/>
</dbReference>
<feature type="compositionally biased region" description="Low complexity" evidence="6">
    <location>
        <begin position="165"/>
        <end position="178"/>
    </location>
</feature>
<comment type="caution">
    <text evidence="8">The sequence shown here is derived from an EMBL/GenBank/DDBJ whole genome shotgun (WGS) entry which is preliminary data.</text>
</comment>
<dbReference type="InterPro" id="IPR051426">
    <property type="entry name" value="Peflin/Sorcin_CaBP"/>
</dbReference>